<accession>A0A916YLY2</accession>
<dbReference type="Pfam" id="PF01547">
    <property type="entry name" value="SBP_bac_1"/>
    <property type="match status" value="1"/>
</dbReference>
<protein>
    <submittedName>
        <fullName evidence="3">ABC transporter substrate-binding protein</fullName>
    </submittedName>
</protein>
<dbReference type="Proteomes" id="UP000612456">
    <property type="component" value="Unassembled WGS sequence"/>
</dbReference>
<dbReference type="EMBL" id="BMHP01000001">
    <property type="protein sequence ID" value="GGD51859.1"/>
    <property type="molecule type" value="Genomic_DNA"/>
</dbReference>
<keyword evidence="4" id="KW-1185">Reference proteome</keyword>
<evidence type="ECO:0000256" key="1">
    <source>
        <dbReference type="SAM" id="MobiDB-lite"/>
    </source>
</evidence>
<comment type="caution">
    <text evidence="3">The sequence shown here is derived from an EMBL/GenBank/DDBJ whole genome shotgun (WGS) entry which is preliminary data.</text>
</comment>
<dbReference type="InterPro" id="IPR050490">
    <property type="entry name" value="Bact_solute-bd_prot1"/>
</dbReference>
<keyword evidence="2" id="KW-0732">Signal</keyword>
<evidence type="ECO:0000256" key="2">
    <source>
        <dbReference type="SAM" id="SignalP"/>
    </source>
</evidence>
<dbReference type="RefSeq" id="WP_188989110.1">
    <property type="nucleotide sequence ID" value="NZ_BMHP01000001.1"/>
</dbReference>
<sequence length="538" mass="59781">MSKGNKGNKISAVLATILLSVSVLGACGSNDNSGSASPAASNKPDTTSSSDNKKVEKVYLYANYGQFSTNTTMSSPEALEEIKKVIIEKTGIEPVAIIPPKGSENDKLNLLLAGNEPLDIFAGDMTTHQAKGAVMPLNDLLDKYGPNVRKLWPEEWDASYVAMSTKDGKIWGIPDVPAINANTVAVREDWLKKLNLPVPKTFEDLENVLKAFKEKDPAGNGQTIPLLTDYNTSSATLNGMNMSMAAGFMDNGYGNFIDKDGKVKPAVFDPGYKDFITLMADWYKKGYIYKEAFQINARSMEQDLVKQNRVGVAALWYTGVLNGNGYMALRQIAPEANYIVVDLKGPKGDSVTSGGNALTGTMISKNSKNPEAAMKYINWVYSDLNNYMLVFFGIKDKHWKWVDESKHTFEGIGDKVYYGDYLAAATFAYTVQFTSFSKDFPDKGGYSPDSEYINKYITNFSRVKKPGTFEYDYKFDQKEITAQIPTLNDFNRMMEQEVVKFVVGARPIAEYDKFLEELNKVGLDTWVKAYTSEYNKVK</sequence>
<organism evidence="3 4">
    <name type="scientific">Paenibacillus nasutitermitis</name>
    <dbReference type="NCBI Taxonomy" id="1652958"/>
    <lineage>
        <taxon>Bacteria</taxon>
        <taxon>Bacillati</taxon>
        <taxon>Bacillota</taxon>
        <taxon>Bacilli</taxon>
        <taxon>Bacillales</taxon>
        <taxon>Paenibacillaceae</taxon>
        <taxon>Paenibacillus</taxon>
    </lineage>
</organism>
<evidence type="ECO:0000313" key="4">
    <source>
        <dbReference type="Proteomes" id="UP000612456"/>
    </source>
</evidence>
<feature type="region of interest" description="Disordered" evidence="1">
    <location>
        <begin position="32"/>
        <end position="51"/>
    </location>
</feature>
<feature type="compositionally biased region" description="Polar residues" evidence="1">
    <location>
        <begin position="32"/>
        <end position="50"/>
    </location>
</feature>
<gene>
    <name evidence="3" type="ORF">GCM10010911_06780</name>
</gene>
<feature type="signal peptide" evidence="2">
    <location>
        <begin position="1"/>
        <end position="25"/>
    </location>
</feature>
<proteinExistence type="predicted"/>
<dbReference type="PROSITE" id="PS51257">
    <property type="entry name" value="PROKAR_LIPOPROTEIN"/>
    <property type="match status" value="1"/>
</dbReference>
<reference evidence="3" key="2">
    <citation type="submission" date="2020-09" db="EMBL/GenBank/DDBJ databases">
        <authorList>
            <person name="Sun Q."/>
            <person name="Zhou Y."/>
        </authorList>
    </citation>
    <scope>NUCLEOTIDE SEQUENCE</scope>
    <source>
        <strain evidence="3">CGMCC 1.15178</strain>
    </source>
</reference>
<dbReference type="InterPro" id="IPR006059">
    <property type="entry name" value="SBP"/>
</dbReference>
<name>A0A916YLY2_9BACL</name>
<reference evidence="3" key="1">
    <citation type="journal article" date="2014" name="Int. J. Syst. Evol. Microbiol.">
        <title>Complete genome sequence of Corynebacterium casei LMG S-19264T (=DSM 44701T), isolated from a smear-ripened cheese.</title>
        <authorList>
            <consortium name="US DOE Joint Genome Institute (JGI-PGF)"/>
            <person name="Walter F."/>
            <person name="Albersmeier A."/>
            <person name="Kalinowski J."/>
            <person name="Ruckert C."/>
        </authorList>
    </citation>
    <scope>NUCLEOTIDE SEQUENCE</scope>
    <source>
        <strain evidence="3">CGMCC 1.15178</strain>
    </source>
</reference>
<evidence type="ECO:0000313" key="3">
    <source>
        <dbReference type="EMBL" id="GGD51859.1"/>
    </source>
</evidence>
<feature type="chain" id="PRO_5039108238" evidence="2">
    <location>
        <begin position="26"/>
        <end position="538"/>
    </location>
</feature>
<dbReference type="PANTHER" id="PTHR43649">
    <property type="entry name" value="ARABINOSE-BINDING PROTEIN-RELATED"/>
    <property type="match status" value="1"/>
</dbReference>
<dbReference type="AlphaFoldDB" id="A0A916YLY2"/>
<dbReference type="PANTHER" id="PTHR43649:SF17">
    <property type="entry name" value="ABC TRANSPORTER SOLUTE BINDING PROTEIN-SUGAR TRANSPORT"/>
    <property type="match status" value="1"/>
</dbReference>
<dbReference type="SUPFAM" id="SSF53850">
    <property type="entry name" value="Periplasmic binding protein-like II"/>
    <property type="match status" value="1"/>
</dbReference>
<dbReference type="Gene3D" id="3.40.190.10">
    <property type="entry name" value="Periplasmic binding protein-like II"/>
    <property type="match status" value="2"/>
</dbReference>